<accession>A0A1H5WL85</accession>
<protein>
    <submittedName>
        <fullName evidence="7">Alanine--glyoxylate aminotransferase family protein</fullName>
    </submittedName>
    <submittedName>
        <fullName evidence="8">Aspartate aminotransferase</fullName>
    </submittedName>
</protein>
<evidence type="ECO:0000256" key="1">
    <source>
        <dbReference type="ARBA" id="ARBA00001933"/>
    </source>
</evidence>
<dbReference type="EMBL" id="CP031311">
    <property type="protein sequence ID" value="QCC46414.1"/>
    <property type="molecule type" value="Genomic_DNA"/>
</dbReference>
<keyword evidence="5" id="KW-0663">Pyridoxal phosphate</keyword>
<dbReference type="Proteomes" id="UP000236740">
    <property type="component" value="Unassembled WGS sequence"/>
</dbReference>
<evidence type="ECO:0000313" key="10">
    <source>
        <dbReference type="Proteomes" id="UP000296733"/>
    </source>
</evidence>
<dbReference type="Gene3D" id="3.90.1150.10">
    <property type="entry name" value="Aspartate Aminotransferase, domain 1"/>
    <property type="match status" value="1"/>
</dbReference>
<evidence type="ECO:0000313" key="9">
    <source>
        <dbReference type="Proteomes" id="UP000236740"/>
    </source>
</evidence>
<evidence type="ECO:0000313" key="8">
    <source>
        <dbReference type="EMBL" id="SEG00078.1"/>
    </source>
</evidence>
<dbReference type="InterPro" id="IPR024169">
    <property type="entry name" value="SP_NH2Trfase/AEP_transaminase"/>
</dbReference>
<gene>
    <name evidence="7" type="ORF">DV707_01260</name>
    <name evidence="8" type="ORF">SAMN04488133_1309</name>
</gene>
<dbReference type="SUPFAM" id="SSF53383">
    <property type="entry name" value="PLP-dependent transferases"/>
    <property type="match status" value="1"/>
</dbReference>
<feature type="domain" description="Aminotransferase class V" evidence="6">
    <location>
        <begin position="72"/>
        <end position="221"/>
    </location>
</feature>
<dbReference type="KEGG" id="hlm:DV707_01260"/>
<organism evidence="8 9">
    <name type="scientific">Halobellus limi</name>
    <dbReference type="NCBI Taxonomy" id="699433"/>
    <lineage>
        <taxon>Archaea</taxon>
        <taxon>Methanobacteriati</taxon>
        <taxon>Methanobacteriota</taxon>
        <taxon>Stenosarchaea group</taxon>
        <taxon>Halobacteria</taxon>
        <taxon>Halobacteriales</taxon>
        <taxon>Haloferacaceae</taxon>
        <taxon>Halobellus</taxon>
    </lineage>
</organism>
<dbReference type="GO" id="GO:0019265">
    <property type="term" value="P:glycine biosynthetic process, by transamination of glyoxylate"/>
    <property type="evidence" value="ECO:0007669"/>
    <property type="project" value="TreeGrafter"/>
</dbReference>
<dbReference type="GO" id="GO:0004760">
    <property type="term" value="F:L-serine-pyruvate transaminase activity"/>
    <property type="evidence" value="ECO:0007669"/>
    <property type="project" value="TreeGrafter"/>
</dbReference>
<dbReference type="OrthoDB" id="35685at2157"/>
<keyword evidence="3 8" id="KW-0032">Aminotransferase</keyword>
<dbReference type="Pfam" id="PF00266">
    <property type="entry name" value="Aminotran_5"/>
    <property type="match status" value="1"/>
</dbReference>
<reference evidence="8 9" key="1">
    <citation type="submission" date="2016-10" db="EMBL/GenBank/DDBJ databases">
        <authorList>
            <person name="de Groot N.N."/>
        </authorList>
    </citation>
    <scope>NUCLEOTIDE SEQUENCE [LARGE SCALE GENOMIC DNA]</scope>
    <source>
        <strain evidence="8 9">CGMCC 1.10331</strain>
    </source>
</reference>
<dbReference type="PIRSF" id="PIRSF000524">
    <property type="entry name" value="SPT"/>
    <property type="match status" value="1"/>
</dbReference>
<reference evidence="7 10" key="2">
    <citation type="journal article" date="2019" name="Nat. Commun.">
        <title>A new type of DNA phosphorothioation-based antiviral system in archaea.</title>
        <authorList>
            <person name="Xiong L."/>
            <person name="Liu S."/>
            <person name="Chen S."/>
            <person name="Xiao Y."/>
            <person name="Zhu B."/>
            <person name="Gao Y."/>
            <person name="Zhang Y."/>
            <person name="Chen B."/>
            <person name="Luo J."/>
            <person name="Deng Z."/>
            <person name="Chen X."/>
            <person name="Wang L."/>
            <person name="Chen S."/>
        </authorList>
    </citation>
    <scope>NUCLEOTIDE SEQUENCE [LARGE SCALE GENOMIC DNA]</scope>
    <source>
        <strain evidence="7 10">CGMCC 1.10331</strain>
    </source>
</reference>
<dbReference type="Gene3D" id="3.40.640.10">
    <property type="entry name" value="Type I PLP-dependent aspartate aminotransferase-like (Major domain)"/>
    <property type="match status" value="1"/>
</dbReference>
<keyword evidence="4 8" id="KW-0808">Transferase</keyword>
<name>A0A1H5WL85_9EURY</name>
<keyword evidence="9" id="KW-1185">Reference proteome</keyword>
<sequence length="401" mass="42070">MEEDFLLLNPGPVPVTDEVSAAMDEPMVSHRSAAFEAVYERAQDGLDYIFEQSTLDGSSTATSGGGTSLLLNGTASMGMEAAVANLVGDGGHVVALVNGKFGRRFARIAERYADVTRVEVPWGESIPLADVRAVVTEETDVVTMVHNETSTGLLNPVAGVGAVADEYDARFVVDGVTSIGGDVFELDAWNVDIAVTDAQKALAAPPGISAMYVTDEVKDDLDGESAPFYEDLEWHLRKSESHQTPFTSAVPLFRAMAVAVEDIVEETMPTRIARHRRQAAAFRAGFTAMGLDLFADATGETELSNTVTSVSLPDAVSGDDADAFFDGVDARNVSISGGQGHLGGTIFRVSNMGGLPDSAILRGVRTVGEAMADAGVDVDVDAGIAAAEDELDVTETASADD</sequence>
<dbReference type="InterPro" id="IPR015421">
    <property type="entry name" value="PyrdxlP-dep_Trfase_major"/>
</dbReference>
<dbReference type="InterPro" id="IPR015422">
    <property type="entry name" value="PyrdxlP-dep_Trfase_small"/>
</dbReference>
<dbReference type="PANTHER" id="PTHR21152:SF24">
    <property type="entry name" value="ALANINE--GLYOXYLATE AMINOTRANSFERASE 1"/>
    <property type="match status" value="1"/>
</dbReference>
<evidence type="ECO:0000256" key="3">
    <source>
        <dbReference type="ARBA" id="ARBA00022576"/>
    </source>
</evidence>
<dbReference type="InterPro" id="IPR015424">
    <property type="entry name" value="PyrdxlP-dep_Trfase"/>
</dbReference>
<evidence type="ECO:0000313" key="7">
    <source>
        <dbReference type="EMBL" id="QCC46414.1"/>
    </source>
</evidence>
<dbReference type="GO" id="GO:0008453">
    <property type="term" value="F:alanine-glyoxylate transaminase activity"/>
    <property type="evidence" value="ECO:0007669"/>
    <property type="project" value="TreeGrafter"/>
</dbReference>
<dbReference type="AlphaFoldDB" id="A0A1H5WL85"/>
<dbReference type="RefSeq" id="WP_103990988.1">
    <property type="nucleotide sequence ID" value="NZ_CP031311.1"/>
</dbReference>
<dbReference type="Proteomes" id="UP000296733">
    <property type="component" value="Chromosome"/>
</dbReference>
<dbReference type="EMBL" id="FNVN01000001">
    <property type="protein sequence ID" value="SEG00078.1"/>
    <property type="molecule type" value="Genomic_DNA"/>
</dbReference>
<evidence type="ECO:0000256" key="5">
    <source>
        <dbReference type="ARBA" id="ARBA00022898"/>
    </source>
</evidence>
<proteinExistence type="inferred from homology"/>
<dbReference type="PANTHER" id="PTHR21152">
    <property type="entry name" value="AMINOTRANSFERASE CLASS V"/>
    <property type="match status" value="1"/>
</dbReference>
<dbReference type="GeneID" id="39856672"/>
<comment type="cofactor">
    <cofactor evidence="1">
        <name>pyridoxal 5'-phosphate</name>
        <dbReference type="ChEBI" id="CHEBI:597326"/>
    </cofactor>
</comment>
<dbReference type="InterPro" id="IPR000192">
    <property type="entry name" value="Aminotrans_V_dom"/>
</dbReference>
<evidence type="ECO:0000259" key="6">
    <source>
        <dbReference type="Pfam" id="PF00266"/>
    </source>
</evidence>
<evidence type="ECO:0000256" key="4">
    <source>
        <dbReference type="ARBA" id="ARBA00022679"/>
    </source>
</evidence>
<comment type="similarity">
    <text evidence="2">Belongs to the class-V pyridoxal-phosphate-dependent aminotransferase family.</text>
</comment>
<evidence type="ECO:0000256" key="2">
    <source>
        <dbReference type="ARBA" id="ARBA00009236"/>
    </source>
</evidence>